<dbReference type="AlphaFoldDB" id="A0A1H6EAT7"/>
<dbReference type="OrthoDB" id="2988406at2"/>
<accession>A0A1H6EAT7</accession>
<protein>
    <submittedName>
        <fullName evidence="1">Uncharacterized protein</fullName>
    </submittedName>
</protein>
<reference evidence="1 2" key="1">
    <citation type="submission" date="2016-10" db="EMBL/GenBank/DDBJ databases">
        <authorList>
            <person name="de Groot N.N."/>
        </authorList>
    </citation>
    <scope>NUCLEOTIDE SEQUENCE [LARGE SCALE GENOMIC DNA]</scope>
    <source>
        <strain evidence="1 2">CGMCC 4.2023</strain>
    </source>
</reference>
<sequence length="394" mass="43759">MKPSSPIDVELLGSAVLSGEDLPFGSADAFQFDPMHSDAGEAAPEWTRKIPVSVNDTYGDPFIPEQIDNTVAKLTSLATHRAPIAIFTKAGYDDAVLEKLHGVAHVDKVVVFYSLTGLDEGGISFDDRVRFIAAIKRIFPNTLVFTRPIIRNRNDDPAMLRRLSEVAAEHTGLLVLGGLHDSKKRKKIELPIESQLIEFCDELGVKTFHKTSCAGAWLHGLDCWVHGLGAPRNLDVLVALGYQFGIANNSVVLERGTTGDINFVRMLTRSNVYVHELVSNYNLLTLPSGHRKLESTSSWFAWSENIPTCLDCNYCIIKQIEYLKKMQVRIGVHPTRLPEIVVGTDSAIDFDRFRLTKLPDVEQGRHTYADVRVAKPCRVPLYPSPVPDALRTEA</sequence>
<evidence type="ECO:0000313" key="2">
    <source>
        <dbReference type="Proteomes" id="UP000236754"/>
    </source>
</evidence>
<keyword evidence="2" id="KW-1185">Reference proteome</keyword>
<organism evidence="1 2">
    <name type="scientific">Actinacidiphila yanglinensis</name>
    <dbReference type="NCBI Taxonomy" id="310779"/>
    <lineage>
        <taxon>Bacteria</taxon>
        <taxon>Bacillati</taxon>
        <taxon>Actinomycetota</taxon>
        <taxon>Actinomycetes</taxon>
        <taxon>Kitasatosporales</taxon>
        <taxon>Streptomycetaceae</taxon>
        <taxon>Actinacidiphila</taxon>
    </lineage>
</organism>
<dbReference type="RefSeq" id="WP_146088450.1">
    <property type="nucleotide sequence ID" value="NZ_FNVU01000029.1"/>
</dbReference>
<evidence type="ECO:0000313" key="1">
    <source>
        <dbReference type="EMBL" id="SEG94219.1"/>
    </source>
</evidence>
<dbReference type="Proteomes" id="UP000236754">
    <property type="component" value="Unassembled WGS sequence"/>
</dbReference>
<proteinExistence type="predicted"/>
<name>A0A1H6EAT7_9ACTN</name>
<gene>
    <name evidence="1" type="ORF">SAMN05216223_12981</name>
</gene>
<dbReference type="EMBL" id="FNVU01000029">
    <property type="protein sequence ID" value="SEG94219.1"/>
    <property type="molecule type" value="Genomic_DNA"/>
</dbReference>